<comment type="catalytic activity">
    <reaction evidence="10 11">
        <text>hydrogencarbonate + H(+) = CO2 + H2O</text>
        <dbReference type="Rhea" id="RHEA:10748"/>
        <dbReference type="ChEBI" id="CHEBI:15377"/>
        <dbReference type="ChEBI" id="CHEBI:15378"/>
        <dbReference type="ChEBI" id="CHEBI:16526"/>
        <dbReference type="ChEBI" id="CHEBI:17544"/>
        <dbReference type="EC" id="4.2.1.1"/>
    </reaction>
</comment>
<evidence type="ECO:0000256" key="10">
    <source>
        <dbReference type="ARBA" id="ARBA00048348"/>
    </source>
</evidence>
<feature type="domain" description="Alpha-carbonic anhydrase" evidence="12">
    <location>
        <begin position="591"/>
        <end position="854"/>
    </location>
</feature>
<evidence type="ECO:0000256" key="7">
    <source>
        <dbReference type="ARBA" id="ARBA00023239"/>
    </source>
</evidence>
<name>A0A836A0X8_SHEEP</name>
<feature type="domain" description="Alpha-carbonic anhydrase" evidence="12">
    <location>
        <begin position="1339"/>
        <end position="1600"/>
    </location>
</feature>
<keyword evidence="7 11" id="KW-0456">Lyase</keyword>
<keyword evidence="4" id="KW-0963">Cytoplasm</keyword>
<dbReference type="EC" id="4.2.1.1" evidence="11"/>
<evidence type="ECO:0000259" key="12">
    <source>
        <dbReference type="PROSITE" id="PS51144"/>
    </source>
</evidence>
<comment type="caution">
    <text evidence="13">The sequence shown here is derived from an EMBL/GenBank/DDBJ whole genome shotgun (WGS) entry which is preliminary data.</text>
</comment>
<feature type="domain" description="Alpha-carbonic anhydrase" evidence="12">
    <location>
        <begin position="855"/>
        <end position="1076"/>
    </location>
</feature>
<dbReference type="GO" id="GO:0008270">
    <property type="term" value="F:zinc ion binding"/>
    <property type="evidence" value="ECO:0007669"/>
    <property type="project" value="UniProtKB-UniRule"/>
</dbReference>
<evidence type="ECO:0000313" key="13">
    <source>
        <dbReference type="EMBL" id="KAG5205106.1"/>
    </source>
</evidence>
<keyword evidence="5 11" id="KW-0479">Metal-binding</keyword>
<dbReference type="GO" id="GO:0004089">
    <property type="term" value="F:carbonate dehydratase activity"/>
    <property type="evidence" value="ECO:0007669"/>
    <property type="project" value="UniProtKB-UniRule"/>
</dbReference>
<comment type="function">
    <text evidence="11">Reversible hydration of carbon dioxide.</text>
</comment>
<feature type="domain" description="Alpha-carbonic anhydrase" evidence="12">
    <location>
        <begin position="340"/>
        <end position="561"/>
    </location>
</feature>
<feature type="domain" description="Alpha-carbonic anhydrase" evidence="12">
    <location>
        <begin position="80"/>
        <end position="339"/>
    </location>
</feature>
<dbReference type="GO" id="GO:0005737">
    <property type="term" value="C:cytoplasm"/>
    <property type="evidence" value="ECO:0007669"/>
    <property type="project" value="UniProtKB-SubCell"/>
</dbReference>
<evidence type="ECO:0000256" key="5">
    <source>
        <dbReference type="ARBA" id="ARBA00022723"/>
    </source>
</evidence>
<evidence type="ECO:0000256" key="3">
    <source>
        <dbReference type="ARBA" id="ARBA00010718"/>
    </source>
</evidence>
<dbReference type="PROSITE" id="PS00162">
    <property type="entry name" value="ALPHA_CA_1"/>
    <property type="match status" value="6"/>
</dbReference>
<evidence type="ECO:0000256" key="8">
    <source>
        <dbReference type="ARBA" id="ARBA00036058"/>
    </source>
</evidence>
<dbReference type="Gene3D" id="3.10.200.10">
    <property type="entry name" value="Alpha carbonic anhydrase"/>
    <property type="match status" value="6"/>
</dbReference>
<evidence type="ECO:0000313" key="14">
    <source>
        <dbReference type="Proteomes" id="UP000664991"/>
    </source>
</evidence>
<comment type="cofactor">
    <cofactor evidence="1 11">
        <name>Zn(2+)</name>
        <dbReference type="ChEBI" id="CHEBI:29105"/>
    </cofactor>
</comment>
<dbReference type="SUPFAM" id="SSF51069">
    <property type="entry name" value="Carbonic anhydrase"/>
    <property type="match status" value="6"/>
</dbReference>
<evidence type="ECO:0000256" key="11">
    <source>
        <dbReference type="RuleBase" id="RU367011"/>
    </source>
</evidence>
<dbReference type="PROSITE" id="PS51144">
    <property type="entry name" value="ALPHA_CA_2"/>
    <property type="match status" value="6"/>
</dbReference>
<dbReference type="PANTHER" id="PTHR18952:SF282">
    <property type="entry name" value="CARBONIC ANHYDRASE 1"/>
    <property type="match status" value="1"/>
</dbReference>
<comment type="catalytic activity">
    <reaction evidence="8">
        <text>urea = cyanamide + H2O</text>
        <dbReference type="Rhea" id="RHEA:23056"/>
        <dbReference type="ChEBI" id="CHEBI:15377"/>
        <dbReference type="ChEBI" id="CHEBI:16199"/>
        <dbReference type="ChEBI" id="CHEBI:16698"/>
        <dbReference type="EC" id="4.2.1.69"/>
    </reaction>
</comment>
<evidence type="ECO:0000256" key="2">
    <source>
        <dbReference type="ARBA" id="ARBA00004496"/>
    </source>
</evidence>
<dbReference type="GO" id="GO:0018820">
    <property type="term" value="F:cyanamide hydratase activity"/>
    <property type="evidence" value="ECO:0007669"/>
    <property type="project" value="UniProtKB-EC"/>
</dbReference>
<dbReference type="InterPro" id="IPR023561">
    <property type="entry name" value="Carbonic_anhydrase_a-class"/>
</dbReference>
<evidence type="ECO:0000256" key="1">
    <source>
        <dbReference type="ARBA" id="ARBA00001947"/>
    </source>
</evidence>
<dbReference type="PANTHER" id="PTHR18952">
    <property type="entry name" value="CARBONIC ANHYDRASE"/>
    <property type="match status" value="1"/>
</dbReference>
<sequence>MRIRITILSEVKHRQKLPKSRMYNKAPPHGEWHQLSTHHTGSDLNILPDKNRCLPPVRSQTIPIYKKQEIMAMVVLHELKNKSISPDCVAGPEHWCKLHPIANGNNQSPIDIKTSETKRDPSLKPLSISYNPATAKEIVNVGHSFHVNFEDSDNRSVLKGGPLSESYRLRQFHFHWGSTDECGSEHLVDGATFSAELHLVHWNSTKYPSFADAASQADGLVIVGVLMKVGQANPNLQKVLDALKTVKTKNKKAPFTNFDPSVLLPSCPDYWAYFGSLTHPPLHESVTWIIFKETISVSAEQILRRPGTGSIKFSSKVIKGPEHWCKLHPIANGNNQSPIDIKTSETKRDPSLKPLSISYNPATAKEIVNVGHSFHVNFEDSDNRSVLKGGPLPESYRLRQFHFHWGSTDDCGSEHLVDGATFSAELHLVHWNSAKYPSFADAASQADGLVIVGVLMKVGQANPNLQKVLDALKTVKTKNKKAPFTNFDPSVLLPSCPDYWAYFGSLTHPPLHESVTWIIFKETISVSAEQTTPSLINNRFDIYFGVLSRFALSPRSVAQLQALFHLRNLGYKSQHTVVVQEAPRDYGDSCSPSSYKQVHHPGCVAGPEHWCKLHPIANGNNQSPIDIKTSETKRDPSLKPLSISYNPATAKEIVNVGHSFHVNFEDSDNRSVLKGGPLSESYRLRQFHFHWGSTDECGSEHLVDGATFSAELHLVHWNSTKYPSFADAASQADGLVIVGVLMKVGQANPNLQKVLDALKTVKTKNKKAPFTNFDPSVLLPSCPDYWAYFGSLTHPPLHESVTWIIFKETISVSAEQILRRPGTGSIKFSSKVIKGPEHWCKLHPIANGNNQSPIDIKTSETKRDPSLKPLSISYNPATAKEIVNVGHSFHVNFEDSDNRSVLKGGPLPESYRLRQFHFHWGSTDDCGSEHLVDGATFSAELHLVHWNSAKYPSFADAASQADGLVIVGVLMKVGQANPNLQKVLDALKTVKTKNKKAPFTNFDPSVLLPSCPDYWAYFGSLTHPPLHESVTWIIFKETISVSAEQTTPSLINNRFDIYFGVLSRFALSPRSVAQLQALFHLRNLGYKSQHTVVVQEAPRDYGDSCSPSSYKQVHHPGCVAGPEHWCKLHPIANGNNQSPIDIKTSETKRDPSLKPLSISYNPATAKEIVNVGHSFHVNFEDSDNRSVLKGGPLPESYRLRQFHFHWGSTDDCGSEHLVDGATFSAELHLVHWNSAKYPSFADAASQADGLVIVGVLMKVGQANPNLQKVLDALKTVKTKNKKAPFTNFDPSVLLPSCPDYWAYFGSLTHPPLHESVTWIIFKETISVSAEQILRRPGTGSIKFSSKVIKGPEHWCKLHPIANGNNQSPIDIKTSETKRDPSLKPLSISYNPATAKEIVNVGHSFHVNFEDSDNRSVLKGGPLPESYRLRQFHFHWGSTDDCGSEHLVDGATFSAELHLVHWNSAKYPSFADAASQADGLVVVGVLMKVGQANPNLQKVLDALKTVKTKNKKAPFTNFDPSVLLPSCPDYWAYFGSLTHPPLHESVTWIIFKETISVSAEQLSQGHLNLFKTQLLEPPSTRRIWGPPAPVGPALTDRGIRL</sequence>
<reference evidence="13 14" key="1">
    <citation type="submission" date="2020-12" db="EMBL/GenBank/DDBJ databases">
        <title>De novo assembly of Tibetan sheep genome.</title>
        <authorList>
            <person name="Li X."/>
        </authorList>
    </citation>
    <scope>NUCLEOTIDE SEQUENCE [LARGE SCALE GENOMIC DNA]</scope>
    <source>
        <tissue evidence="13">Heart</tissue>
    </source>
</reference>
<dbReference type="InterPro" id="IPR018338">
    <property type="entry name" value="Carbonic_anhydrase_a-class_CS"/>
</dbReference>
<keyword evidence="6 11" id="KW-0862">Zinc</keyword>
<comment type="function">
    <text evidence="9">Catalyzes the reversible hydration of carbon dioxide. Can hydrate cyanamide to urea.</text>
</comment>
<evidence type="ECO:0000256" key="6">
    <source>
        <dbReference type="ARBA" id="ARBA00022833"/>
    </source>
</evidence>
<dbReference type="SMART" id="SM01057">
    <property type="entry name" value="Carb_anhydrase"/>
    <property type="match status" value="6"/>
</dbReference>
<dbReference type="InterPro" id="IPR001148">
    <property type="entry name" value="CA_dom"/>
</dbReference>
<gene>
    <name evidence="13" type="ORF">JEQ12_019551</name>
</gene>
<proteinExistence type="inferred from homology"/>
<dbReference type="Proteomes" id="UP000664991">
    <property type="component" value="Unassembled WGS sequence"/>
</dbReference>
<evidence type="ECO:0000256" key="4">
    <source>
        <dbReference type="ARBA" id="ARBA00022490"/>
    </source>
</evidence>
<organism evidence="13 14">
    <name type="scientific">Ovis aries</name>
    <name type="common">Sheep</name>
    <dbReference type="NCBI Taxonomy" id="9940"/>
    <lineage>
        <taxon>Eukaryota</taxon>
        <taxon>Metazoa</taxon>
        <taxon>Chordata</taxon>
        <taxon>Craniata</taxon>
        <taxon>Vertebrata</taxon>
        <taxon>Euteleostomi</taxon>
        <taxon>Mammalia</taxon>
        <taxon>Eutheria</taxon>
        <taxon>Laurasiatheria</taxon>
        <taxon>Artiodactyla</taxon>
        <taxon>Ruminantia</taxon>
        <taxon>Pecora</taxon>
        <taxon>Bovidae</taxon>
        <taxon>Caprinae</taxon>
        <taxon>Ovis</taxon>
    </lineage>
</organism>
<dbReference type="Pfam" id="PF00194">
    <property type="entry name" value="Carb_anhydrase"/>
    <property type="match status" value="6"/>
</dbReference>
<evidence type="ECO:0000256" key="9">
    <source>
        <dbReference type="ARBA" id="ARBA00045744"/>
    </source>
</evidence>
<protein>
    <recommendedName>
        <fullName evidence="11">Carbonic anhydrase</fullName>
        <ecNumber evidence="11">4.2.1.1</ecNumber>
    </recommendedName>
</protein>
<feature type="domain" description="Alpha-carbonic anhydrase" evidence="12">
    <location>
        <begin position="1106"/>
        <end position="1332"/>
    </location>
</feature>
<accession>A0A836A0X8</accession>
<comment type="subcellular location">
    <subcellularLocation>
        <location evidence="2">Cytoplasm</location>
    </subcellularLocation>
</comment>
<dbReference type="InterPro" id="IPR036398">
    <property type="entry name" value="CA_dom_sf"/>
</dbReference>
<dbReference type="EMBL" id="JAEMGP010000009">
    <property type="protein sequence ID" value="KAG5205106.1"/>
    <property type="molecule type" value="Genomic_DNA"/>
</dbReference>
<comment type="similarity">
    <text evidence="3 11">Belongs to the alpha-carbonic anhydrase family.</text>
</comment>